<sequence length="310" mass="35798">MLNEDNNYDYTSRSTKFSIRDDFPYYVATPFLSSITSLSISTNRTQLYHRIKSITLALSFIHAARQIYTTSKTIFEYHVLGFEWIVEKQFSLPITMNTMLSSIGDFKTEIGPGKIRFPGCQVYGMLNNASNAAKHLDDVIGDEDEDSLVNYDFLNDCEIGYYFPEQYSFDRVKFEIARYISLQPQYIHDDAVYRLPLLDYPQATLDKCLNSLNNGTPNGDDMKELIKIYFGTFADFTKRIRNPPEHDVLTIYCNLHPSSTSVRELIKNANHTVWIYHETYVYHLKQLFHVTDAITSDIGSPAQVFKRVEG</sequence>
<name>K0KXZ8_WICCF</name>
<dbReference type="Proteomes" id="UP000009328">
    <property type="component" value="Unassembled WGS sequence"/>
</dbReference>
<dbReference type="AlphaFoldDB" id="K0KXZ8"/>
<keyword evidence="2" id="KW-1185">Reference proteome</keyword>
<dbReference type="EMBL" id="CAIF01000220">
    <property type="protein sequence ID" value="CCH45963.1"/>
    <property type="molecule type" value="Genomic_DNA"/>
</dbReference>
<proteinExistence type="predicted"/>
<accession>K0KXZ8</accession>
<gene>
    <name evidence="1" type="ORF">BN7_5550</name>
</gene>
<reference evidence="1 2" key="1">
    <citation type="journal article" date="2012" name="Eukaryot. Cell">
        <title>Draft genome sequence of Wickerhamomyces ciferrii NRRL Y-1031 F-60-10.</title>
        <authorList>
            <person name="Schneider J."/>
            <person name="Andrea H."/>
            <person name="Blom J."/>
            <person name="Jaenicke S."/>
            <person name="Ruckert C."/>
            <person name="Schorsch C."/>
            <person name="Szczepanowski R."/>
            <person name="Farwick M."/>
            <person name="Goesmann A."/>
            <person name="Puhler A."/>
            <person name="Schaffer S."/>
            <person name="Tauch A."/>
            <person name="Kohler T."/>
            <person name="Brinkrolf K."/>
        </authorList>
    </citation>
    <scope>NUCLEOTIDE SEQUENCE [LARGE SCALE GENOMIC DNA]</scope>
    <source>
        <strain evidence="2">ATCC 14091 / BCRC 22168 / CBS 111 / JCM 3599 / NBRC 0793 / NRRL Y-1031 F-60-10</strain>
    </source>
</reference>
<protein>
    <submittedName>
        <fullName evidence="1">Uncharacterized protein</fullName>
    </submittedName>
</protein>
<dbReference type="InParanoid" id="K0KXZ8"/>
<comment type="caution">
    <text evidence="1">The sequence shown here is derived from an EMBL/GenBank/DDBJ whole genome shotgun (WGS) entry which is preliminary data.</text>
</comment>
<evidence type="ECO:0000313" key="1">
    <source>
        <dbReference type="EMBL" id="CCH45963.1"/>
    </source>
</evidence>
<organism evidence="1 2">
    <name type="scientific">Wickerhamomyces ciferrii (strain ATCC 14091 / BCRC 22168 / CBS 111 / JCM 3599 / NBRC 0793 / NRRL Y-1031 F-60-10)</name>
    <name type="common">Yeast</name>
    <name type="synonym">Pichia ciferrii</name>
    <dbReference type="NCBI Taxonomy" id="1206466"/>
    <lineage>
        <taxon>Eukaryota</taxon>
        <taxon>Fungi</taxon>
        <taxon>Dikarya</taxon>
        <taxon>Ascomycota</taxon>
        <taxon>Saccharomycotina</taxon>
        <taxon>Saccharomycetes</taxon>
        <taxon>Phaffomycetales</taxon>
        <taxon>Wickerhamomycetaceae</taxon>
        <taxon>Wickerhamomyces</taxon>
    </lineage>
</organism>
<dbReference type="HOGENOM" id="CLU_897736_0_0_1"/>
<evidence type="ECO:0000313" key="2">
    <source>
        <dbReference type="Proteomes" id="UP000009328"/>
    </source>
</evidence>